<organism evidence="2">
    <name type="scientific">Klosneuvirus KNV1</name>
    <dbReference type="NCBI Taxonomy" id="1977640"/>
    <lineage>
        <taxon>Viruses</taxon>
        <taxon>Varidnaviria</taxon>
        <taxon>Bamfordvirae</taxon>
        <taxon>Nucleocytoviricota</taxon>
        <taxon>Megaviricetes</taxon>
        <taxon>Imitervirales</taxon>
        <taxon>Mimiviridae</taxon>
        <taxon>Klosneuvirinae</taxon>
        <taxon>Klosneuvirus</taxon>
    </lineage>
</organism>
<reference evidence="2" key="1">
    <citation type="journal article" date="2017" name="Science">
        <title>Giant viruses with an expanded complement of translation system components.</title>
        <authorList>
            <person name="Schulz F."/>
            <person name="Yutin N."/>
            <person name="Ivanova N.N."/>
            <person name="Ortega D.R."/>
            <person name="Lee T.K."/>
            <person name="Vierheilig J."/>
            <person name="Daims H."/>
            <person name="Horn M."/>
            <person name="Wagner M."/>
            <person name="Jensen G.J."/>
            <person name="Kyrpides N.C."/>
            <person name="Koonin E.V."/>
            <person name="Woyke T."/>
        </authorList>
    </citation>
    <scope>NUCLEOTIDE SEQUENCE</scope>
    <source>
        <strain evidence="2">KNV1</strain>
    </source>
</reference>
<accession>A0A1V0SJD6</accession>
<protein>
    <submittedName>
        <fullName evidence="2">Uncharacterized protein</fullName>
    </submittedName>
</protein>
<evidence type="ECO:0000313" key="2">
    <source>
        <dbReference type="EMBL" id="ARF11829.1"/>
    </source>
</evidence>
<name>A0A1V0SJD6_9VIRU</name>
<keyword evidence="1" id="KW-0472">Membrane</keyword>
<proteinExistence type="predicted"/>
<keyword evidence="1" id="KW-1133">Transmembrane helix</keyword>
<evidence type="ECO:0000256" key="1">
    <source>
        <dbReference type="SAM" id="Phobius"/>
    </source>
</evidence>
<sequence>MTGLIFIIIVIFILSIIIIFRLEKTEVIYKKSSVDGNEYLVRELPDDYEAADILALLRKNMITLTENLYNNKEKYKDYAQYIDTLNNKIKKVVINESSPNSSYTSYSINKGEQMVFCVRSKTNNRIHDLNLLMYVALHEMSHVASPTYGHDDQFKKVFAFLTTKAVEMKIYNKIEFKSIPTEYCGLIISESII</sequence>
<keyword evidence="1" id="KW-0812">Transmembrane</keyword>
<gene>
    <name evidence="2" type="ORF">Klosneuvirus_2_265</name>
</gene>
<dbReference type="EMBL" id="KY684109">
    <property type="protein sequence ID" value="ARF11829.1"/>
    <property type="molecule type" value="Genomic_DNA"/>
</dbReference>
<feature type="transmembrane region" description="Helical" evidence="1">
    <location>
        <begin position="6"/>
        <end position="22"/>
    </location>
</feature>